<feature type="transmembrane region" description="Helical" evidence="1">
    <location>
        <begin position="69"/>
        <end position="87"/>
    </location>
</feature>
<sequence>MSVPTTAGARLPFFLPAALSLLAGLYAATRLVLDEATTDRVAGVHGILMVLGFLGTLISLERSVALRAAWGYAAPALLGAGGLALVAPSPRLVAQVLLVAGCALATAVLVALWRRAHDDTTITQVLAASLALGAAVLWLRLDVADLLPWLVGFVVLTVCAERVELARLTLPATAGLWLLALATTVHAGVIAATLWPRVGTRLFGASLVVLVLWLVRHDVARRTIRSRGLPRYAAVAMLAGYAWLGVAGLGWLIGGPPASPERYDLLVHSCFLGFGMSMVMAHAPVILPAVLRVALPYRPVLWIPLVLLHIGLLIRVVAGLVDGHATPWQFGAFVTIAALLALPVAAIACVVAGRRTSAVRPQASEPAQVSA</sequence>
<dbReference type="Proteomes" id="UP001499938">
    <property type="component" value="Unassembled WGS sequence"/>
</dbReference>
<keyword evidence="1" id="KW-0472">Membrane</keyword>
<feature type="transmembrane region" description="Helical" evidence="1">
    <location>
        <begin position="147"/>
        <end position="163"/>
    </location>
</feature>
<name>A0ABN2LT55_9MICO</name>
<feature type="transmembrane region" description="Helical" evidence="1">
    <location>
        <begin position="43"/>
        <end position="60"/>
    </location>
</feature>
<protein>
    <recommendedName>
        <fullName evidence="4">NnrS family protein</fullName>
    </recommendedName>
</protein>
<feature type="transmembrane region" description="Helical" evidence="1">
    <location>
        <begin position="299"/>
        <end position="318"/>
    </location>
</feature>
<evidence type="ECO:0000313" key="2">
    <source>
        <dbReference type="EMBL" id="GAA1798761.1"/>
    </source>
</evidence>
<evidence type="ECO:0008006" key="4">
    <source>
        <dbReference type="Google" id="ProtNLM"/>
    </source>
</evidence>
<feature type="transmembrane region" description="Helical" evidence="1">
    <location>
        <begin position="330"/>
        <end position="352"/>
    </location>
</feature>
<feature type="transmembrane region" description="Helical" evidence="1">
    <location>
        <begin position="175"/>
        <end position="196"/>
    </location>
</feature>
<gene>
    <name evidence="2" type="ORF">GCM10009811_23500</name>
</gene>
<organism evidence="2 3">
    <name type="scientific">Nostocoides veronense</name>
    <dbReference type="NCBI Taxonomy" id="330836"/>
    <lineage>
        <taxon>Bacteria</taxon>
        <taxon>Bacillati</taxon>
        <taxon>Actinomycetota</taxon>
        <taxon>Actinomycetes</taxon>
        <taxon>Micrococcales</taxon>
        <taxon>Intrasporangiaceae</taxon>
        <taxon>Nostocoides</taxon>
    </lineage>
</organism>
<comment type="caution">
    <text evidence="2">The sequence shown here is derived from an EMBL/GenBank/DDBJ whole genome shotgun (WGS) entry which is preliminary data.</text>
</comment>
<feature type="transmembrane region" description="Helical" evidence="1">
    <location>
        <begin position="202"/>
        <end position="220"/>
    </location>
</feature>
<keyword evidence="1" id="KW-1133">Transmembrane helix</keyword>
<dbReference type="RefSeq" id="WP_344085411.1">
    <property type="nucleotide sequence ID" value="NZ_BAAAPO010000037.1"/>
</dbReference>
<feature type="transmembrane region" description="Helical" evidence="1">
    <location>
        <begin position="232"/>
        <end position="253"/>
    </location>
</feature>
<proteinExistence type="predicted"/>
<keyword evidence="1" id="KW-0812">Transmembrane</keyword>
<feature type="transmembrane region" description="Helical" evidence="1">
    <location>
        <begin position="125"/>
        <end position="141"/>
    </location>
</feature>
<evidence type="ECO:0000256" key="1">
    <source>
        <dbReference type="SAM" id="Phobius"/>
    </source>
</evidence>
<feature type="transmembrane region" description="Helical" evidence="1">
    <location>
        <begin position="265"/>
        <end position="287"/>
    </location>
</feature>
<dbReference type="EMBL" id="BAAAPO010000037">
    <property type="protein sequence ID" value="GAA1798761.1"/>
    <property type="molecule type" value="Genomic_DNA"/>
</dbReference>
<reference evidence="2 3" key="1">
    <citation type="journal article" date="2019" name="Int. J. Syst. Evol. Microbiol.">
        <title>The Global Catalogue of Microorganisms (GCM) 10K type strain sequencing project: providing services to taxonomists for standard genome sequencing and annotation.</title>
        <authorList>
            <consortium name="The Broad Institute Genomics Platform"/>
            <consortium name="The Broad Institute Genome Sequencing Center for Infectious Disease"/>
            <person name="Wu L."/>
            <person name="Ma J."/>
        </authorList>
    </citation>
    <scope>NUCLEOTIDE SEQUENCE [LARGE SCALE GENOMIC DNA]</scope>
    <source>
        <strain evidence="2 3">JCM 15592</strain>
    </source>
</reference>
<feature type="transmembrane region" description="Helical" evidence="1">
    <location>
        <begin position="93"/>
        <end position="113"/>
    </location>
</feature>
<keyword evidence="3" id="KW-1185">Reference proteome</keyword>
<evidence type="ECO:0000313" key="3">
    <source>
        <dbReference type="Proteomes" id="UP001499938"/>
    </source>
</evidence>
<accession>A0ABN2LT55</accession>